<evidence type="ECO:0000313" key="2">
    <source>
        <dbReference type="Proteomes" id="UP000028582"/>
    </source>
</evidence>
<protein>
    <submittedName>
        <fullName evidence="1">Uncharacterized protein</fullName>
    </submittedName>
</protein>
<gene>
    <name evidence="1" type="ORF">F444_17221</name>
</gene>
<evidence type="ECO:0000313" key="1">
    <source>
        <dbReference type="EMBL" id="ETO65449.1"/>
    </source>
</evidence>
<proteinExistence type="predicted"/>
<reference evidence="1 2" key="1">
    <citation type="submission" date="2013-11" db="EMBL/GenBank/DDBJ databases">
        <title>The Genome Sequence of Phytophthora parasitica P1976.</title>
        <authorList>
            <consortium name="The Broad Institute Genomics Platform"/>
            <person name="Russ C."/>
            <person name="Tyler B."/>
            <person name="Panabieres F."/>
            <person name="Shan W."/>
            <person name="Tripathy S."/>
            <person name="Grunwald N."/>
            <person name="Machado M."/>
            <person name="Johnson C.S."/>
            <person name="Walker B."/>
            <person name="Young S."/>
            <person name="Zeng Q."/>
            <person name="Gargeya S."/>
            <person name="Fitzgerald M."/>
            <person name="Haas B."/>
            <person name="Abouelleil A."/>
            <person name="Allen A.W."/>
            <person name="Alvarado L."/>
            <person name="Arachchi H.M."/>
            <person name="Berlin A.M."/>
            <person name="Chapman S.B."/>
            <person name="Gainer-Dewar J."/>
            <person name="Goldberg J."/>
            <person name="Griggs A."/>
            <person name="Gujja S."/>
            <person name="Hansen M."/>
            <person name="Howarth C."/>
            <person name="Imamovic A."/>
            <person name="Ireland A."/>
            <person name="Larimer J."/>
            <person name="McCowan C."/>
            <person name="Murphy C."/>
            <person name="Pearson M."/>
            <person name="Poon T.W."/>
            <person name="Priest M."/>
            <person name="Roberts A."/>
            <person name="Saif S."/>
            <person name="Shea T."/>
            <person name="Sisk P."/>
            <person name="Sykes S."/>
            <person name="Wortman J."/>
            <person name="Nusbaum C."/>
            <person name="Birren B."/>
        </authorList>
    </citation>
    <scope>NUCLEOTIDE SEQUENCE [LARGE SCALE GENOMIC DNA]</scope>
    <source>
        <strain evidence="1 2">P1976</strain>
    </source>
</reference>
<dbReference type="OrthoDB" id="165027at2759"/>
<dbReference type="EMBL" id="ANJA01003186">
    <property type="protein sequence ID" value="ETO65449.1"/>
    <property type="molecule type" value="Genomic_DNA"/>
</dbReference>
<name>A0A080ZFN8_PHYNI</name>
<dbReference type="AlphaFoldDB" id="A0A080ZFN8"/>
<organism evidence="1 2">
    <name type="scientific">Phytophthora nicotianae P1976</name>
    <dbReference type="NCBI Taxonomy" id="1317066"/>
    <lineage>
        <taxon>Eukaryota</taxon>
        <taxon>Sar</taxon>
        <taxon>Stramenopiles</taxon>
        <taxon>Oomycota</taxon>
        <taxon>Peronosporomycetes</taxon>
        <taxon>Peronosporales</taxon>
        <taxon>Peronosporaceae</taxon>
        <taxon>Phytophthora</taxon>
    </lineage>
</organism>
<accession>A0A080ZFN8</accession>
<dbReference type="Proteomes" id="UP000028582">
    <property type="component" value="Unassembled WGS sequence"/>
</dbReference>
<comment type="caution">
    <text evidence="1">The sequence shown here is derived from an EMBL/GenBank/DDBJ whole genome shotgun (WGS) entry which is preliminary data.</text>
</comment>
<sequence>MSLTTTTFVSHSSGVNAALLELAHSRNTIYENTRMSGENRTAHRMLPVDRRESSSDALEDSYARNMAKYFGVKAPPACGRTHRMPFSRQEKLLNEALLLVAHSRRSIYDKTRISGENRSAHRMLPTDRQAERSDRCSDAMDASYASSMANYFMTKSASRL</sequence>